<dbReference type="GO" id="GO:0005164">
    <property type="term" value="F:tumor necrosis factor receptor binding"/>
    <property type="evidence" value="ECO:0007669"/>
    <property type="project" value="TreeGrafter"/>
</dbReference>
<keyword evidence="3 7" id="KW-0479">Metal-binding</keyword>
<dbReference type="PROSITE" id="PS50145">
    <property type="entry name" value="ZF_TRAF"/>
    <property type="match status" value="2"/>
</dbReference>
<evidence type="ECO:0000256" key="7">
    <source>
        <dbReference type="PROSITE-ProRule" id="PRU00207"/>
    </source>
</evidence>
<keyword evidence="2" id="KW-0963">Cytoplasm</keyword>
<evidence type="ECO:0000256" key="6">
    <source>
        <dbReference type="ARBA" id="ARBA00022833"/>
    </source>
</evidence>
<evidence type="ECO:0000313" key="11">
    <source>
        <dbReference type="Proteomes" id="UP001159428"/>
    </source>
</evidence>
<dbReference type="SUPFAM" id="SSF49599">
    <property type="entry name" value="TRAF domain-like"/>
    <property type="match status" value="3"/>
</dbReference>
<dbReference type="PIRSF" id="PIRSF015614">
    <property type="entry name" value="TRAF"/>
    <property type="match status" value="1"/>
</dbReference>
<gene>
    <name evidence="10" type="ORF">PMEA_00032593</name>
</gene>
<dbReference type="GO" id="GO:0007165">
    <property type="term" value="P:signal transduction"/>
    <property type="evidence" value="ECO:0007669"/>
    <property type="project" value="InterPro"/>
</dbReference>
<name>A0AAU9XXM5_9CNID</name>
<dbReference type="Pfam" id="PF02176">
    <property type="entry name" value="zf-TRAF"/>
    <property type="match status" value="1"/>
</dbReference>
<dbReference type="GO" id="GO:0031625">
    <property type="term" value="F:ubiquitin protein ligase binding"/>
    <property type="evidence" value="ECO:0007669"/>
    <property type="project" value="TreeGrafter"/>
</dbReference>
<comment type="subcellular location">
    <subcellularLocation>
        <location evidence="1">Cytoplasm</location>
    </subcellularLocation>
</comment>
<sequence length="319" mass="37024">MEYTSSGCNWTGELREKETHLKTCQWKLIPCTNAKCQVQVRKMNLNGHLRNICQWRIIKCVHCNRSYPKCEVKNHVKKCPKLQLHCPNKCGQSIPREAITNHTQTICPLERINCPYQYLGCERKILRREVDHHLEIDIKSHFDFACAKLKDTDKELGAIKRLVDTRLFIWRIGNFDQVLKQATNEGKEELNSDPFYSTTIENYGYKLQVSVCPNGNYQSSYLSVFIAVKRGDYDAILPWPLKKKVTFTLIDQQEDPNQKENVTKEFITGGYPDNFKRPLEEESAGMGFPEFVSHEKLNSRRYIVDDTLFLQVEVGPPSS</sequence>
<dbReference type="Gene3D" id="3.30.40.10">
    <property type="entry name" value="Zinc/RING finger domain, C3HC4 (zinc finger)"/>
    <property type="match status" value="2"/>
</dbReference>
<keyword evidence="4" id="KW-0677">Repeat</keyword>
<organism evidence="10 11">
    <name type="scientific">Pocillopora meandrina</name>
    <dbReference type="NCBI Taxonomy" id="46732"/>
    <lineage>
        <taxon>Eukaryota</taxon>
        <taxon>Metazoa</taxon>
        <taxon>Cnidaria</taxon>
        <taxon>Anthozoa</taxon>
        <taxon>Hexacorallia</taxon>
        <taxon>Scleractinia</taxon>
        <taxon>Astrocoeniina</taxon>
        <taxon>Pocilloporidae</taxon>
        <taxon>Pocillopora</taxon>
    </lineage>
</organism>
<dbReference type="EMBL" id="CALNXJ010000077">
    <property type="protein sequence ID" value="CAH3160898.1"/>
    <property type="molecule type" value="Genomic_DNA"/>
</dbReference>
<evidence type="ECO:0000259" key="9">
    <source>
        <dbReference type="PROSITE" id="PS50145"/>
    </source>
</evidence>
<keyword evidence="11" id="KW-1185">Reference proteome</keyword>
<feature type="domain" description="TRAF-type" evidence="9">
    <location>
        <begin position="75"/>
        <end position="121"/>
    </location>
</feature>
<dbReference type="InterPro" id="IPR008974">
    <property type="entry name" value="TRAF-like"/>
</dbReference>
<dbReference type="Proteomes" id="UP001159428">
    <property type="component" value="Unassembled WGS sequence"/>
</dbReference>
<evidence type="ECO:0008006" key="12">
    <source>
        <dbReference type="Google" id="ProtNLM"/>
    </source>
</evidence>
<reference evidence="10 11" key="1">
    <citation type="submission" date="2022-05" db="EMBL/GenBank/DDBJ databases">
        <authorList>
            <consortium name="Genoscope - CEA"/>
            <person name="William W."/>
        </authorList>
    </citation>
    <scope>NUCLEOTIDE SEQUENCE [LARGE SCALE GENOMIC DNA]</scope>
</reference>
<feature type="domain" description="TRAF-type" evidence="9">
    <location>
        <begin position="19"/>
        <end position="69"/>
    </location>
</feature>
<evidence type="ECO:0000256" key="3">
    <source>
        <dbReference type="ARBA" id="ARBA00022723"/>
    </source>
</evidence>
<accession>A0AAU9XXM5</accession>
<keyword evidence="6 7" id="KW-0862">Zinc</keyword>
<dbReference type="GO" id="GO:0042981">
    <property type="term" value="P:regulation of apoptotic process"/>
    <property type="evidence" value="ECO:0007669"/>
    <property type="project" value="InterPro"/>
</dbReference>
<dbReference type="InterPro" id="IPR001293">
    <property type="entry name" value="Znf_TRAF"/>
</dbReference>
<dbReference type="PANTHER" id="PTHR10131:SF94">
    <property type="entry name" value="TNF RECEPTOR-ASSOCIATED FACTOR 4"/>
    <property type="match status" value="1"/>
</dbReference>
<dbReference type="AlphaFoldDB" id="A0AAU9XXM5"/>
<evidence type="ECO:0000256" key="5">
    <source>
        <dbReference type="ARBA" id="ARBA00022771"/>
    </source>
</evidence>
<feature type="zinc finger region" description="TRAF-type" evidence="7">
    <location>
        <begin position="19"/>
        <end position="69"/>
    </location>
</feature>
<evidence type="ECO:0000256" key="2">
    <source>
        <dbReference type="ARBA" id="ARBA00022490"/>
    </source>
</evidence>
<dbReference type="InterPro" id="IPR013083">
    <property type="entry name" value="Znf_RING/FYVE/PHD"/>
</dbReference>
<proteinExistence type="predicted"/>
<protein>
    <recommendedName>
        <fullName evidence="12">TNF receptor-associated factor 4</fullName>
    </recommendedName>
</protein>
<feature type="domain" description="MATH" evidence="8">
    <location>
        <begin position="165"/>
        <end position="314"/>
    </location>
</feature>
<comment type="caution">
    <text evidence="10">The sequence shown here is derived from an EMBL/GenBank/DDBJ whole genome shotgun (WGS) entry which is preliminary data.</text>
</comment>
<feature type="zinc finger region" description="TRAF-type" evidence="7">
    <location>
        <begin position="75"/>
        <end position="121"/>
    </location>
</feature>
<evidence type="ECO:0000259" key="8">
    <source>
        <dbReference type="PROSITE" id="PS50144"/>
    </source>
</evidence>
<dbReference type="InterPro" id="IPR012227">
    <property type="entry name" value="TNF_rcpt-assoc_TRAF_met"/>
</dbReference>
<dbReference type="InterPro" id="IPR002083">
    <property type="entry name" value="MATH/TRAF_dom"/>
</dbReference>
<dbReference type="Pfam" id="PF22486">
    <property type="entry name" value="MATH_2"/>
    <property type="match status" value="1"/>
</dbReference>
<evidence type="ECO:0000256" key="4">
    <source>
        <dbReference type="ARBA" id="ARBA00022737"/>
    </source>
</evidence>
<dbReference type="GO" id="GO:0043122">
    <property type="term" value="P:regulation of canonical NF-kappaB signal transduction"/>
    <property type="evidence" value="ECO:0007669"/>
    <property type="project" value="TreeGrafter"/>
</dbReference>
<dbReference type="PROSITE" id="PS50144">
    <property type="entry name" value="MATH"/>
    <property type="match status" value="1"/>
</dbReference>
<dbReference type="GO" id="GO:0008270">
    <property type="term" value="F:zinc ion binding"/>
    <property type="evidence" value="ECO:0007669"/>
    <property type="project" value="UniProtKB-KW"/>
</dbReference>
<dbReference type="GO" id="GO:0005737">
    <property type="term" value="C:cytoplasm"/>
    <property type="evidence" value="ECO:0007669"/>
    <property type="project" value="UniProtKB-SubCell"/>
</dbReference>
<evidence type="ECO:0000256" key="1">
    <source>
        <dbReference type="ARBA" id="ARBA00004496"/>
    </source>
</evidence>
<dbReference type="SMART" id="SM00061">
    <property type="entry name" value="MATH"/>
    <property type="match status" value="1"/>
</dbReference>
<dbReference type="PANTHER" id="PTHR10131">
    <property type="entry name" value="TNF RECEPTOR ASSOCIATED FACTOR"/>
    <property type="match status" value="1"/>
</dbReference>
<dbReference type="Gene3D" id="2.60.210.10">
    <property type="entry name" value="Apoptosis, Tumor Necrosis Factor Receptor Associated Protein 2, Chain A"/>
    <property type="match status" value="1"/>
</dbReference>
<keyword evidence="5 7" id="KW-0863">Zinc-finger</keyword>
<evidence type="ECO:0000313" key="10">
    <source>
        <dbReference type="EMBL" id="CAH3160898.1"/>
    </source>
</evidence>